<keyword evidence="2" id="KW-0813">Transport</keyword>
<feature type="transmembrane region" description="Helical" evidence="8">
    <location>
        <begin position="423"/>
        <end position="441"/>
    </location>
</feature>
<feature type="domain" description="Major facilitator superfamily (MFS) profile" evidence="9">
    <location>
        <begin position="102"/>
        <end position="543"/>
    </location>
</feature>
<feature type="transmembrane region" description="Helical" evidence="8">
    <location>
        <begin position="255"/>
        <end position="278"/>
    </location>
</feature>
<dbReference type="PROSITE" id="PS00216">
    <property type="entry name" value="SUGAR_TRANSPORT_1"/>
    <property type="match status" value="1"/>
</dbReference>
<evidence type="ECO:0000256" key="4">
    <source>
        <dbReference type="ARBA" id="ARBA00022692"/>
    </source>
</evidence>
<evidence type="ECO:0000256" key="2">
    <source>
        <dbReference type="ARBA" id="ARBA00022448"/>
    </source>
</evidence>
<feature type="transmembrane region" description="Helical" evidence="8">
    <location>
        <begin position="395"/>
        <end position="416"/>
    </location>
</feature>
<keyword evidence="11" id="KW-1185">Reference proteome</keyword>
<dbReference type="PANTHER" id="PTHR42718:SF47">
    <property type="entry name" value="METHYL VIOLOGEN RESISTANCE PROTEIN SMVA"/>
    <property type="match status" value="1"/>
</dbReference>
<comment type="subcellular location">
    <subcellularLocation>
        <location evidence="1">Cell membrane</location>
        <topology evidence="1">Multi-pass membrane protein</topology>
    </subcellularLocation>
</comment>
<evidence type="ECO:0000256" key="1">
    <source>
        <dbReference type="ARBA" id="ARBA00004651"/>
    </source>
</evidence>
<feature type="compositionally biased region" description="Basic and acidic residues" evidence="7">
    <location>
        <begin position="28"/>
        <end position="43"/>
    </location>
</feature>
<dbReference type="PANTHER" id="PTHR42718">
    <property type="entry name" value="MAJOR FACILITATOR SUPERFAMILY MULTIDRUG TRANSPORTER MFSC"/>
    <property type="match status" value="1"/>
</dbReference>
<gene>
    <name evidence="10" type="ORF">LUZ63_023081</name>
</gene>
<dbReference type="Proteomes" id="UP001151287">
    <property type="component" value="Unassembled WGS sequence"/>
</dbReference>
<feature type="region of interest" description="Disordered" evidence="7">
    <location>
        <begin position="17"/>
        <end position="82"/>
    </location>
</feature>
<evidence type="ECO:0000259" key="9">
    <source>
        <dbReference type="PROSITE" id="PS50850"/>
    </source>
</evidence>
<dbReference type="GO" id="GO:0005886">
    <property type="term" value="C:plasma membrane"/>
    <property type="evidence" value="ECO:0007669"/>
    <property type="project" value="UniProtKB-SubCell"/>
</dbReference>
<keyword evidence="6 8" id="KW-0472">Membrane</keyword>
<comment type="caution">
    <text evidence="10">The sequence shown here is derived from an EMBL/GenBank/DDBJ whole genome shotgun (WGS) entry which is preliminary data.</text>
</comment>
<protein>
    <recommendedName>
        <fullName evidence="9">Major facilitator superfamily (MFS) profile domain-containing protein</fullName>
    </recommendedName>
</protein>
<sequence>MNAYKDAVLVPAMPAAPATTRRAVPARGEGHADLRGHEPDPAPRHLARADLLSPGPAPGARRTSPIRVSLPPPPCRNGHDERVNESAPLEVEGRRRIRPGLVLATVCGALALVSIDVTVLHVVAPTIARELPATDAELLWIIDAFPFVIAPLLLSAGVLSDRYGRRLFLVVGMALFALASAAAAFAPSAVWLIAARAAMAVGAAGILPPTMSLLRVAYPDRQKRVRAVAIWSMSSAAAAAAGPVIGGVIVEHSWWGGVFLVNVPLAALMIAAALRWVPESRSDRPGSTDLVSQGLAIVVVLSAAVAANSLAEHHVEVTVIGAALSLALGWLFVRRQFALGRRGEQPTLDIALFRNTAFSSALIAVALAMFAIVGLELQFARYLQLERGFAPLDAAIALVPLALATVVGALLSPWVLRLLGHRRTITATLATAGLALAGLTLSGDPVDLAVFAGTTALAGLSIEIAAVSANDLIVSSAGVHEVGGAAALEEISYDLGGGFGTAVLGAVALTSTSVAGGFHAAVATSAALLAVAGLAMFWALRRV</sequence>
<reference evidence="10" key="1">
    <citation type="journal article" date="2022" name="Cell">
        <title>Repeat-based holocentromeres influence genome architecture and karyotype evolution.</title>
        <authorList>
            <person name="Hofstatter P.G."/>
            <person name="Thangavel G."/>
            <person name="Lux T."/>
            <person name="Neumann P."/>
            <person name="Vondrak T."/>
            <person name="Novak P."/>
            <person name="Zhang M."/>
            <person name="Costa L."/>
            <person name="Castellani M."/>
            <person name="Scott A."/>
            <person name="Toegelov H."/>
            <person name="Fuchs J."/>
            <person name="Mata-Sucre Y."/>
            <person name="Dias Y."/>
            <person name="Vanzela A.L.L."/>
            <person name="Huettel B."/>
            <person name="Almeida C.C.S."/>
            <person name="Simkova H."/>
            <person name="Souza G."/>
            <person name="Pedrosa-Harand A."/>
            <person name="Macas J."/>
            <person name="Mayer K.F.X."/>
            <person name="Houben A."/>
            <person name="Marques A."/>
        </authorList>
    </citation>
    <scope>NUCLEOTIDE SEQUENCE</scope>
    <source>
        <strain evidence="10">RhyBre1mFocal</strain>
    </source>
</reference>
<proteinExistence type="predicted"/>
<feature type="transmembrane region" description="Helical" evidence="8">
    <location>
        <begin position="101"/>
        <end position="123"/>
    </location>
</feature>
<feature type="transmembrane region" description="Helical" evidence="8">
    <location>
        <begin position="138"/>
        <end position="160"/>
    </location>
</feature>
<evidence type="ECO:0000256" key="7">
    <source>
        <dbReference type="SAM" id="MobiDB-lite"/>
    </source>
</evidence>
<dbReference type="Gene3D" id="1.20.1250.20">
    <property type="entry name" value="MFS general substrate transporter like domains"/>
    <property type="match status" value="1"/>
</dbReference>
<dbReference type="CDD" id="cd17321">
    <property type="entry name" value="MFS_MMR_MDR_like"/>
    <property type="match status" value="1"/>
</dbReference>
<keyword evidence="3" id="KW-1003">Cell membrane</keyword>
<evidence type="ECO:0000256" key="3">
    <source>
        <dbReference type="ARBA" id="ARBA00022475"/>
    </source>
</evidence>
<evidence type="ECO:0000256" key="6">
    <source>
        <dbReference type="ARBA" id="ARBA00023136"/>
    </source>
</evidence>
<dbReference type="OrthoDB" id="2130629at2759"/>
<dbReference type="EMBL" id="JAMQYH010000950">
    <property type="protein sequence ID" value="KAJ1681692.1"/>
    <property type="molecule type" value="Genomic_DNA"/>
</dbReference>
<evidence type="ECO:0000256" key="5">
    <source>
        <dbReference type="ARBA" id="ARBA00022989"/>
    </source>
</evidence>
<dbReference type="InterPro" id="IPR036259">
    <property type="entry name" value="MFS_trans_sf"/>
</dbReference>
<dbReference type="PROSITE" id="PS50850">
    <property type="entry name" value="MFS"/>
    <property type="match status" value="1"/>
</dbReference>
<feature type="transmembrane region" description="Helical" evidence="8">
    <location>
        <begin position="290"/>
        <end position="311"/>
    </location>
</feature>
<feature type="transmembrane region" description="Helical" evidence="8">
    <location>
        <begin position="167"/>
        <end position="187"/>
    </location>
</feature>
<organism evidence="10 11">
    <name type="scientific">Rhynchospora breviuscula</name>
    <dbReference type="NCBI Taxonomy" id="2022672"/>
    <lineage>
        <taxon>Eukaryota</taxon>
        <taxon>Viridiplantae</taxon>
        <taxon>Streptophyta</taxon>
        <taxon>Embryophyta</taxon>
        <taxon>Tracheophyta</taxon>
        <taxon>Spermatophyta</taxon>
        <taxon>Magnoliopsida</taxon>
        <taxon>Liliopsida</taxon>
        <taxon>Poales</taxon>
        <taxon>Cyperaceae</taxon>
        <taxon>Cyperoideae</taxon>
        <taxon>Rhynchosporeae</taxon>
        <taxon>Rhynchospora</taxon>
    </lineage>
</organism>
<evidence type="ECO:0000313" key="10">
    <source>
        <dbReference type="EMBL" id="KAJ1681692.1"/>
    </source>
</evidence>
<feature type="transmembrane region" description="Helical" evidence="8">
    <location>
        <begin position="228"/>
        <end position="249"/>
    </location>
</feature>
<dbReference type="InterPro" id="IPR005829">
    <property type="entry name" value="Sugar_transporter_CS"/>
</dbReference>
<dbReference type="InterPro" id="IPR020846">
    <property type="entry name" value="MFS_dom"/>
</dbReference>
<evidence type="ECO:0000313" key="11">
    <source>
        <dbReference type="Proteomes" id="UP001151287"/>
    </source>
</evidence>
<feature type="transmembrane region" description="Helical" evidence="8">
    <location>
        <begin position="353"/>
        <end position="375"/>
    </location>
</feature>
<dbReference type="InterPro" id="IPR011701">
    <property type="entry name" value="MFS"/>
</dbReference>
<accession>A0A9Q0BYF3</accession>
<feature type="transmembrane region" description="Helical" evidence="8">
    <location>
        <begin position="518"/>
        <end position="540"/>
    </location>
</feature>
<feature type="transmembrane region" description="Helical" evidence="8">
    <location>
        <begin position="193"/>
        <end position="216"/>
    </location>
</feature>
<dbReference type="AlphaFoldDB" id="A0A9Q0BYF3"/>
<evidence type="ECO:0000256" key="8">
    <source>
        <dbReference type="SAM" id="Phobius"/>
    </source>
</evidence>
<name>A0A9Q0BYF3_9POAL</name>
<feature type="transmembrane region" description="Helical" evidence="8">
    <location>
        <begin position="317"/>
        <end position="333"/>
    </location>
</feature>
<dbReference type="GO" id="GO:0022857">
    <property type="term" value="F:transmembrane transporter activity"/>
    <property type="evidence" value="ECO:0007669"/>
    <property type="project" value="InterPro"/>
</dbReference>
<dbReference type="Pfam" id="PF07690">
    <property type="entry name" value="MFS_1"/>
    <property type="match status" value="1"/>
</dbReference>
<dbReference type="Gene3D" id="1.20.1720.10">
    <property type="entry name" value="Multidrug resistance protein D"/>
    <property type="match status" value="1"/>
</dbReference>
<keyword evidence="5 8" id="KW-1133">Transmembrane helix</keyword>
<feature type="compositionally biased region" description="Low complexity" evidence="7">
    <location>
        <begin position="17"/>
        <end position="27"/>
    </location>
</feature>
<dbReference type="SUPFAM" id="SSF103473">
    <property type="entry name" value="MFS general substrate transporter"/>
    <property type="match status" value="1"/>
</dbReference>
<keyword evidence="4 8" id="KW-0812">Transmembrane</keyword>